<dbReference type="KEGG" id="bdi:100834325"/>
<dbReference type="Gramene" id="KQJ98379">
    <property type="protein sequence ID" value="KQJ98379"/>
    <property type="gene ID" value="BRADI_3g36550v3"/>
</dbReference>
<dbReference type="GeneID" id="100834325"/>
<feature type="region of interest" description="Disordered" evidence="1">
    <location>
        <begin position="149"/>
        <end position="173"/>
    </location>
</feature>
<protein>
    <submittedName>
        <fullName evidence="2 3">Uncharacterized protein</fullName>
    </submittedName>
</protein>
<dbReference type="OrthoDB" id="693567at2759"/>
<name>I1I7A0_BRADI</name>
<gene>
    <name evidence="3" type="primary">LOC100834325</name>
    <name evidence="2" type="ORF">BRADI_3g36550v3</name>
</gene>
<feature type="region of interest" description="Disordered" evidence="1">
    <location>
        <begin position="79"/>
        <end position="105"/>
    </location>
</feature>
<sequence length="282" mass="30463">MGRLQEHFSSNAGDTSPFLGPSPPLFGCDSSSPSPLLLPAPPGGKRGFGGRRSSRHVIVKLICSPFAAVFRTTCSPRAHSIGDDDDLTSGAGDEQEGQAARRRPRLEELLKMESASSDPEELIKKPTELVPADMDDSWKESAIVVFEAFGDEKDDTSRTTGEEEEEEEEEDDQLEYALPPGRQMAIVRPAGLGVSQTAVGGGAALMNVKRLVLLLEAMRARSMALKVKAGSSSSYWRLSGPGPGPGGRAADKKADQLLFYDRPIPLGRRCRVQHLQETSPYQ</sequence>
<dbReference type="Proteomes" id="UP000008810">
    <property type="component" value="Chromosome 3"/>
</dbReference>
<organism evidence="2">
    <name type="scientific">Brachypodium distachyon</name>
    <name type="common">Purple false brome</name>
    <name type="synonym">Trachynia distachya</name>
    <dbReference type="NCBI Taxonomy" id="15368"/>
    <lineage>
        <taxon>Eukaryota</taxon>
        <taxon>Viridiplantae</taxon>
        <taxon>Streptophyta</taxon>
        <taxon>Embryophyta</taxon>
        <taxon>Tracheophyta</taxon>
        <taxon>Spermatophyta</taxon>
        <taxon>Magnoliopsida</taxon>
        <taxon>Liliopsida</taxon>
        <taxon>Poales</taxon>
        <taxon>Poaceae</taxon>
        <taxon>BOP clade</taxon>
        <taxon>Pooideae</taxon>
        <taxon>Stipodae</taxon>
        <taxon>Brachypodieae</taxon>
        <taxon>Brachypodium</taxon>
    </lineage>
</organism>
<proteinExistence type="predicted"/>
<dbReference type="eggNOG" id="ENOG502R7PA">
    <property type="taxonomic scope" value="Eukaryota"/>
</dbReference>
<feature type="region of interest" description="Disordered" evidence="1">
    <location>
        <begin position="1"/>
        <end position="51"/>
    </location>
</feature>
<reference evidence="2 3" key="1">
    <citation type="journal article" date="2010" name="Nature">
        <title>Genome sequencing and analysis of the model grass Brachypodium distachyon.</title>
        <authorList>
            <consortium name="International Brachypodium Initiative"/>
        </authorList>
    </citation>
    <scope>NUCLEOTIDE SEQUENCE [LARGE SCALE GENOMIC DNA]</scope>
    <source>
        <strain evidence="2 3">Bd21</strain>
    </source>
</reference>
<evidence type="ECO:0000313" key="4">
    <source>
        <dbReference type="Proteomes" id="UP000008810"/>
    </source>
</evidence>
<evidence type="ECO:0000256" key="1">
    <source>
        <dbReference type="SAM" id="MobiDB-lite"/>
    </source>
</evidence>
<dbReference type="FunCoup" id="I1I7A0">
    <property type="interactions" value="250"/>
</dbReference>
<dbReference type="OMA" id="AVFRTTC"/>
<dbReference type="EMBL" id="CM000882">
    <property type="protein sequence ID" value="KQJ98379.1"/>
    <property type="molecule type" value="Genomic_DNA"/>
</dbReference>
<reference evidence="2" key="2">
    <citation type="submission" date="2017-06" db="EMBL/GenBank/DDBJ databases">
        <title>WGS assembly of Brachypodium distachyon.</title>
        <authorList>
            <consortium name="The International Brachypodium Initiative"/>
            <person name="Lucas S."/>
            <person name="Harmon-Smith M."/>
            <person name="Lail K."/>
            <person name="Tice H."/>
            <person name="Grimwood J."/>
            <person name="Bruce D."/>
            <person name="Barry K."/>
            <person name="Shu S."/>
            <person name="Lindquist E."/>
            <person name="Wang M."/>
            <person name="Pitluck S."/>
            <person name="Vogel J.P."/>
            <person name="Garvin D.F."/>
            <person name="Mockler T.C."/>
            <person name="Schmutz J."/>
            <person name="Rokhsar D."/>
            <person name="Bevan M.W."/>
        </authorList>
    </citation>
    <scope>NUCLEOTIDE SEQUENCE</scope>
    <source>
        <strain evidence="2">Bd21</strain>
    </source>
</reference>
<dbReference type="EnsemblPlants" id="KQJ98379">
    <property type="protein sequence ID" value="KQJ98379"/>
    <property type="gene ID" value="BRADI_3g36550v3"/>
</dbReference>
<accession>I1I7A0</accession>
<reference evidence="3" key="3">
    <citation type="submission" date="2018-08" db="UniProtKB">
        <authorList>
            <consortium name="EnsemblPlants"/>
        </authorList>
    </citation>
    <scope>IDENTIFICATION</scope>
    <source>
        <strain evidence="3">cv. Bd21</strain>
    </source>
</reference>
<dbReference type="HOGENOM" id="CLU_098433_0_0_1"/>
<dbReference type="RefSeq" id="XP_003572222.1">
    <property type="nucleotide sequence ID" value="XM_003572174.4"/>
</dbReference>
<evidence type="ECO:0000313" key="3">
    <source>
        <dbReference type="EnsemblPlants" id="KQJ98379"/>
    </source>
</evidence>
<keyword evidence="4" id="KW-1185">Reference proteome</keyword>
<evidence type="ECO:0000313" key="2">
    <source>
        <dbReference type="EMBL" id="KQJ98379.1"/>
    </source>
</evidence>
<feature type="compositionally biased region" description="Acidic residues" evidence="1">
    <location>
        <begin position="162"/>
        <end position="173"/>
    </location>
</feature>
<dbReference type="AlphaFoldDB" id="I1I7A0"/>